<reference evidence="2" key="1">
    <citation type="submission" date="2016-10" db="EMBL/GenBank/DDBJ databases">
        <authorList>
            <person name="Varghese N."/>
            <person name="Submissions S."/>
        </authorList>
    </citation>
    <scope>NUCLEOTIDE SEQUENCE [LARGE SCALE GENOMIC DNA]</scope>
    <source>
        <strain evidence="2">GAS232</strain>
    </source>
</reference>
<dbReference type="RefSeq" id="WP_083345981.1">
    <property type="nucleotide sequence ID" value="NZ_LT629690.1"/>
</dbReference>
<organism evidence="1 2">
    <name type="scientific">Terriglobus roseus</name>
    <dbReference type="NCBI Taxonomy" id="392734"/>
    <lineage>
        <taxon>Bacteria</taxon>
        <taxon>Pseudomonadati</taxon>
        <taxon>Acidobacteriota</taxon>
        <taxon>Terriglobia</taxon>
        <taxon>Terriglobales</taxon>
        <taxon>Acidobacteriaceae</taxon>
        <taxon>Terriglobus</taxon>
    </lineage>
</organism>
<sequence>MQTAPTGKVIAPAVGDARIFLIFSVRDQDEGNPNVKVKGIQAFLAERFHTNCVGKVRAQHPLVHEGRSLSFHIWKEVPGGMSVSPELEPSVVAALGSHGPAGKTASVTALQASSEGLNLLNGMYSRPTGDPRAWPTADAAKYRPTKKGLSLRLSKAAQRRLSTTATELLVEFREIFVVFPSDLRIIVAELEVVSSGGTPVDPIAVEEALHILTHRSRKDDCRLAAFADGDPIGVTEMLGHALSMKRFELMDSVRTFSYSAMVVNHSPSCTYLEELAFRFSRRYTTDYRLSRTEVESALYCPFESVVHAFSLEGAASVADGSDDFLASQFLSRVRQSYLWMAILAFHEQSYLLSLVEQGSANATNDATRASTLRGMISHLLDFRMKFRLPLVSQISMHNQTYERLRLALGLDDLIRKITFDVVEAERWLTQESRVKRDAVRQRMEQERERTKVRRRRLRPLEVSVSAFLMFGITFLSFDTLTNKLSKMLTGKEPGHQWELTIVLCISAVAACLRGWQVYQEIEEDPFVEDLNDAAAESGEPTEEALAMVVASGATE</sequence>
<name>A0A1G7NHZ3_9BACT</name>
<dbReference type="EMBL" id="LT629690">
    <property type="protein sequence ID" value="SDF73586.1"/>
    <property type="molecule type" value="Genomic_DNA"/>
</dbReference>
<dbReference type="OrthoDB" id="149912at2"/>
<dbReference type="AlphaFoldDB" id="A0A1G7NHZ3"/>
<evidence type="ECO:0000313" key="1">
    <source>
        <dbReference type="EMBL" id="SDF73586.1"/>
    </source>
</evidence>
<keyword evidence="2" id="KW-1185">Reference proteome</keyword>
<dbReference type="Proteomes" id="UP000182427">
    <property type="component" value="Chromosome I"/>
</dbReference>
<evidence type="ECO:0000313" key="2">
    <source>
        <dbReference type="Proteomes" id="UP000182427"/>
    </source>
</evidence>
<accession>A0A1G7NHZ3</accession>
<proteinExistence type="predicted"/>
<protein>
    <submittedName>
        <fullName evidence="1">Uncharacterized protein</fullName>
    </submittedName>
</protein>
<gene>
    <name evidence="1" type="ORF">SAMN05444167_3151</name>
</gene>